<dbReference type="Pfam" id="PF26639">
    <property type="entry name" value="Het-6_barrel"/>
    <property type="match status" value="1"/>
</dbReference>
<feature type="region of interest" description="Disordered" evidence="1">
    <location>
        <begin position="173"/>
        <end position="256"/>
    </location>
</feature>
<dbReference type="Pfam" id="PF06985">
    <property type="entry name" value="HET"/>
    <property type="match status" value="1"/>
</dbReference>
<feature type="compositionally biased region" description="Basic and acidic residues" evidence="1">
    <location>
        <begin position="240"/>
        <end position="253"/>
    </location>
</feature>
<feature type="domain" description="Heterokaryon incompatibility" evidence="2">
    <location>
        <begin position="48"/>
        <end position="157"/>
    </location>
</feature>
<evidence type="ECO:0000313" key="3">
    <source>
        <dbReference type="EMBL" id="KAK0654861.1"/>
    </source>
</evidence>
<evidence type="ECO:0000313" key="4">
    <source>
        <dbReference type="Proteomes" id="UP001174936"/>
    </source>
</evidence>
<keyword evidence="4" id="KW-1185">Reference proteome</keyword>
<evidence type="ECO:0000256" key="1">
    <source>
        <dbReference type="SAM" id="MobiDB-lite"/>
    </source>
</evidence>
<feature type="compositionally biased region" description="Polar residues" evidence="1">
    <location>
        <begin position="272"/>
        <end position="284"/>
    </location>
</feature>
<dbReference type="PANTHER" id="PTHR24148:SF73">
    <property type="entry name" value="HET DOMAIN PROTEIN (AFU_ORTHOLOGUE AFUA_8G01020)"/>
    <property type="match status" value="1"/>
</dbReference>
<dbReference type="Proteomes" id="UP001174936">
    <property type="component" value="Unassembled WGS sequence"/>
</dbReference>
<dbReference type="PANTHER" id="PTHR24148">
    <property type="entry name" value="ANKYRIN REPEAT DOMAIN-CONTAINING PROTEIN 39 HOMOLOG-RELATED"/>
    <property type="match status" value="1"/>
</dbReference>
<comment type="caution">
    <text evidence="3">The sequence shown here is derived from an EMBL/GenBank/DDBJ whole genome shotgun (WGS) entry which is preliminary data.</text>
</comment>
<feature type="compositionally biased region" description="Low complexity" evidence="1">
    <location>
        <begin position="210"/>
        <end position="228"/>
    </location>
</feature>
<reference evidence="3" key="1">
    <citation type="submission" date="2023-06" db="EMBL/GenBank/DDBJ databases">
        <title>Genome-scale phylogeny and comparative genomics of the fungal order Sordariales.</title>
        <authorList>
            <consortium name="Lawrence Berkeley National Laboratory"/>
            <person name="Hensen N."/>
            <person name="Bonometti L."/>
            <person name="Westerberg I."/>
            <person name="Brannstrom I.O."/>
            <person name="Guillou S."/>
            <person name="Cros-Aarteil S."/>
            <person name="Calhoun S."/>
            <person name="Haridas S."/>
            <person name="Kuo A."/>
            <person name="Mondo S."/>
            <person name="Pangilinan J."/>
            <person name="Riley R."/>
            <person name="Labutti K."/>
            <person name="Andreopoulos B."/>
            <person name="Lipzen A."/>
            <person name="Chen C."/>
            <person name="Yanf M."/>
            <person name="Daum C."/>
            <person name="Ng V."/>
            <person name="Clum A."/>
            <person name="Steindorff A."/>
            <person name="Ohm R."/>
            <person name="Martin F."/>
            <person name="Silar P."/>
            <person name="Natvig D."/>
            <person name="Lalanne C."/>
            <person name="Gautier V."/>
            <person name="Ament-Velasquez S.L."/>
            <person name="Kruys A."/>
            <person name="Hutchinson M.I."/>
            <person name="Powell A.J."/>
            <person name="Barry K."/>
            <person name="Miller A.N."/>
            <person name="Grigoriev I.V."/>
            <person name="Debuchy R."/>
            <person name="Gladieux P."/>
            <person name="Thoren M.H."/>
            <person name="Johannesson H."/>
        </authorList>
    </citation>
    <scope>NUCLEOTIDE SEQUENCE</scope>
    <source>
        <strain evidence="3">SMH2532-1</strain>
    </source>
</reference>
<organism evidence="3 4">
    <name type="scientific">Cercophora newfieldiana</name>
    <dbReference type="NCBI Taxonomy" id="92897"/>
    <lineage>
        <taxon>Eukaryota</taxon>
        <taxon>Fungi</taxon>
        <taxon>Dikarya</taxon>
        <taxon>Ascomycota</taxon>
        <taxon>Pezizomycotina</taxon>
        <taxon>Sordariomycetes</taxon>
        <taxon>Sordariomycetidae</taxon>
        <taxon>Sordariales</taxon>
        <taxon>Lasiosphaeriaceae</taxon>
        <taxon>Cercophora</taxon>
    </lineage>
</organism>
<sequence>MTTSSPLYHSLDTAKGEIRLIELQLGNGDDEEIRCNLKTTTIDDAPSYEALSYTWGSAENKKPFIINGQQLLITSNLHEALLALRRPFCRRNSKLRPNFVGPHRTLWIDAVCINQDDIEERNRQVRLMWSIYAKAAEVLVFLGGEEDDGPVAMEMVRLLDLHFEVQIQALLDGRAPESDDETDSEAAVSVDEKGDPPSTVSEGKGKEPAVESGVQGSSGGETSQEIEGPASTLVEPADEELLRQDDTGSETKGKINMVLMTRRPAIVMGSASRPTVSGSSSNPASLREDGQDQELPVNLDRSDLKGLNYIRPVDEEEMANLPFHMLMAMQGSFPEDPAEWVAFQKLMERPWWRRVWVIQEVAAARGQVWVGCGAYWLRWETFLCASHTIANFEDHPFFSPLKRFGAGAKWIQDKSALRLRNDGRLDSWGGLLSILFETHAYAATDPRDRIYALLGFTPSVNIVPDYKKPVAEVYEELARQSIAETGNLMTICFIRKPRILDLPSWVPDFSVDHPLDAYNIACPMGFFGADGNNWHNQGVPSPGCSLNPNDGPGELHVSGFVCDTPLVLGNTWQCTDTKNRQWTFFKTMDEYANLLDETDSARFPNFHGTHYRQECFWRTLIWNASANDRYPAPAAFGEYLDTLRKSDEHLVDIKQPAHHVREDERVLPRGEAQQYYSAFVRNGLNRRFFITQSGRLGSGPPDMQMGDLICVILGSKTPLVLRAKSGVEGEPEKYELVGHVYVHGVMHGEALGDLYLQAEVDLSGRRTMGIRQFCLV</sequence>
<name>A0AA40CXC3_9PEZI</name>
<evidence type="ECO:0000259" key="2">
    <source>
        <dbReference type="Pfam" id="PF06985"/>
    </source>
</evidence>
<dbReference type="EMBL" id="JAULSV010000001">
    <property type="protein sequence ID" value="KAK0654861.1"/>
    <property type="molecule type" value="Genomic_DNA"/>
</dbReference>
<dbReference type="InterPro" id="IPR052895">
    <property type="entry name" value="HetReg/Transcr_Mod"/>
</dbReference>
<dbReference type="InterPro" id="IPR010730">
    <property type="entry name" value="HET"/>
</dbReference>
<proteinExistence type="predicted"/>
<accession>A0AA40CXC3</accession>
<dbReference type="AlphaFoldDB" id="A0AA40CXC3"/>
<gene>
    <name evidence="3" type="ORF">B0T16DRAFT_395783</name>
</gene>
<protein>
    <submittedName>
        <fullName evidence="3">Heterokaryon incompatibility protein-domain-containing protein</fullName>
    </submittedName>
</protein>
<feature type="region of interest" description="Disordered" evidence="1">
    <location>
        <begin position="268"/>
        <end position="295"/>
    </location>
</feature>